<dbReference type="EMBL" id="AP023418">
    <property type="protein sequence ID" value="BCK82168.1"/>
    <property type="molecule type" value="Genomic_DNA"/>
</dbReference>
<evidence type="ECO:0000313" key="2">
    <source>
        <dbReference type="EMBL" id="BCK82168.1"/>
    </source>
</evidence>
<reference evidence="2" key="1">
    <citation type="submission" date="2020-09" db="EMBL/GenBank/DDBJ databases">
        <title>New species isolated from human feces.</title>
        <authorList>
            <person name="Kitahara M."/>
            <person name="Shigeno Y."/>
            <person name="Shime M."/>
            <person name="Matsumoto Y."/>
            <person name="Nakamura S."/>
            <person name="Motooka D."/>
            <person name="Fukuoka S."/>
            <person name="Nishikawa H."/>
            <person name="Benno Y."/>
        </authorList>
    </citation>
    <scope>NUCLEOTIDE SEQUENCE</scope>
    <source>
        <strain evidence="2">MM50</strain>
    </source>
</reference>
<protein>
    <recommendedName>
        <fullName evidence="4">TIGR01906 family membrane protein</fullName>
    </recommendedName>
</protein>
<proteinExistence type="predicted"/>
<dbReference type="Proteomes" id="UP000681035">
    <property type="component" value="Chromosome"/>
</dbReference>
<sequence length="229" mass="24494">MKEAKKLWSWLAVPCIALAVLTGSILPVLLVRGFYTVQIGPLGICEASGLTGQQAAEAYGDVMDYCMGRRPDFAAGVLPFSAEGAGHFADVRVLFLLVVWVFVAAAGLLLTGAVVCRLRRQRLPRLGGRTPGFWAACGLGGLFLLIALLAALDFDGAFTVFHSIFFPGKDNWLFDPVTDPVILILPEAFFRNCAIAIVTVLLTVCIVLVVTGRKRPSCRNAPGEGAASR</sequence>
<evidence type="ECO:0000256" key="1">
    <source>
        <dbReference type="SAM" id="Phobius"/>
    </source>
</evidence>
<organism evidence="2 3">
    <name type="scientific">Vescimonas coprocola</name>
    <dbReference type="NCBI Taxonomy" id="2714355"/>
    <lineage>
        <taxon>Bacteria</taxon>
        <taxon>Bacillati</taxon>
        <taxon>Bacillota</taxon>
        <taxon>Clostridia</taxon>
        <taxon>Eubacteriales</taxon>
        <taxon>Oscillospiraceae</taxon>
        <taxon>Vescimonas</taxon>
    </lineage>
</organism>
<dbReference type="RefSeq" id="WP_213540753.1">
    <property type="nucleotide sequence ID" value="NZ_AP023418.1"/>
</dbReference>
<accession>A0A810Q1F5</accession>
<keyword evidence="1" id="KW-0472">Membrane</keyword>
<dbReference type="KEGG" id="vcop:MM50RIKEN_19310"/>
<evidence type="ECO:0008006" key="4">
    <source>
        <dbReference type="Google" id="ProtNLM"/>
    </source>
</evidence>
<feature type="transmembrane region" description="Helical" evidence="1">
    <location>
        <begin position="7"/>
        <end position="30"/>
    </location>
</feature>
<feature type="transmembrane region" description="Helical" evidence="1">
    <location>
        <begin position="130"/>
        <end position="152"/>
    </location>
</feature>
<dbReference type="Pfam" id="PF07314">
    <property type="entry name" value="Lit"/>
    <property type="match status" value="1"/>
</dbReference>
<name>A0A810Q1F5_9FIRM</name>
<dbReference type="NCBIfam" id="TIGR01906">
    <property type="entry name" value="integ_TIGR01906"/>
    <property type="match status" value="1"/>
</dbReference>
<feature type="transmembrane region" description="Helical" evidence="1">
    <location>
        <begin position="93"/>
        <end position="118"/>
    </location>
</feature>
<feature type="transmembrane region" description="Helical" evidence="1">
    <location>
        <begin position="189"/>
        <end position="210"/>
    </location>
</feature>
<keyword evidence="1" id="KW-0812">Transmembrane</keyword>
<keyword evidence="3" id="KW-1185">Reference proteome</keyword>
<dbReference type="InterPro" id="IPR010178">
    <property type="entry name" value="Lit"/>
</dbReference>
<gene>
    <name evidence="2" type="ORF">MM50RIKEN_19310</name>
</gene>
<dbReference type="AlphaFoldDB" id="A0A810Q1F5"/>
<keyword evidence="1" id="KW-1133">Transmembrane helix</keyword>
<evidence type="ECO:0000313" key="3">
    <source>
        <dbReference type="Proteomes" id="UP000681035"/>
    </source>
</evidence>